<dbReference type="InterPro" id="IPR047417">
    <property type="entry name" value="WHD_MUS81"/>
</dbReference>
<dbReference type="Gene3D" id="1.10.10.10">
    <property type="entry name" value="Winged helix-like DNA-binding domain superfamily/Winged helix DNA-binding domain"/>
    <property type="match status" value="1"/>
</dbReference>
<evidence type="ECO:0000256" key="13">
    <source>
        <dbReference type="ARBA" id="ARBA00023254"/>
    </source>
</evidence>
<comment type="cofactor">
    <cofactor evidence="1 14">
        <name>Mg(2+)</name>
        <dbReference type="ChEBI" id="CHEBI:18420"/>
    </cofactor>
</comment>
<dbReference type="InterPro" id="IPR011335">
    <property type="entry name" value="Restrct_endonuc-II-like"/>
</dbReference>
<dbReference type="FunFam" id="3.40.50.10130:FF:000003">
    <property type="entry name" value="Crossover junction endonuclease MUS81"/>
    <property type="match status" value="1"/>
</dbReference>
<proteinExistence type="inferred from homology"/>
<dbReference type="Proteomes" id="UP000716291">
    <property type="component" value="Unassembled WGS sequence"/>
</dbReference>
<reference evidence="17" key="1">
    <citation type="journal article" date="2020" name="Microb. Genom.">
        <title>Genetic diversity of clinical and environmental Mucorales isolates obtained from an investigation of mucormycosis cases among solid organ transplant recipients.</title>
        <authorList>
            <person name="Nguyen M.H."/>
            <person name="Kaul D."/>
            <person name="Muto C."/>
            <person name="Cheng S.J."/>
            <person name="Richter R.A."/>
            <person name="Bruno V.M."/>
            <person name="Liu G."/>
            <person name="Beyhan S."/>
            <person name="Sundermann A.J."/>
            <person name="Mounaud S."/>
            <person name="Pasculle A.W."/>
            <person name="Nierman W.C."/>
            <person name="Driscoll E."/>
            <person name="Cumbie R."/>
            <person name="Clancy C.J."/>
            <person name="Dupont C.L."/>
        </authorList>
    </citation>
    <scope>NUCLEOTIDE SEQUENCE</scope>
    <source>
        <strain evidence="17">GL11</strain>
    </source>
</reference>
<evidence type="ECO:0000256" key="10">
    <source>
        <dbReference type="ARBA" id="ARBA00023172"/>
    </source>
</evidence>
<keyword evidence="8 14" id="KW-0378">Hydrolase</keyword>
<accession>A0A9P7BX28</accession>
<evidence type="ECO:0000256" key="7">
    <source>
        <dbReference type="ARBA" id="ARBA00022763"/>
    </source>
</evidence>
<keyword evidence="5 14" id="KW-0479">Metal-binding</keyword>
<sequence length="907" mass="103057">MSQQCGNPLLRDWVKEWMNDAQAMQSKSYYTYKKAYESLCRCPVTFEHPSLVENLEGIGKVMAERLTCKMIKYCQENGMPMPPKIYSKRKKKSETDFDDTMDEGNPLKPKRQKKVYVPAYRSGAYAILLCLLDMKAEGRNSATKEQICTYGQKYCNNSMTLTDPGKSYTAFSGIKTLQDKDYVYKNGRPSKYSLTETGVEMAERLRNVGGDGNTNGLSQPLQSDEDSNQINPAQFSNSSISASEKKQSRSKHSKAAAYLESMLGPNYELPTGPDMSLYVLNPSEHQSITINGKTMTTNSSTSSKAGSSLMSTSNNDSNNKQKINLRQIERNEAYTDTNDTGSSSQITRDSNSSFAKQILQHAEKEDLYDIDDILNIDYTTETNTSYQPESNLSSRQTTLARNPTMLSVDDEFEVKELDLSQTMIPDTNSVLEKDYFPLSQARQSQITQEKFCFTYLDVSNQHVRHVSSAAIAFDEENACLTYKIRFYSKQKNHPKAKYVVKVEDDKDDPDCCVGYLPETQMETVCTGLPAIPILPLHRQEMDDFWPNNSSNNCSQTSLRNGSELISSQQTYDSQTPSQHVVSSQQRQEEQVLVDVSQLIESEHVEPISPGEYEVMLILDSREIQMKNNRSYIQNRLSSKGINLSTRSLDLGDVIWVARKKGSTRQSDELFLDYIVERKRLDDLVYSIKDGRFTEQKTRLKRAGAKKVIYIVEEYNRGDAANFGLQSIQTAMSSTQIIDGIFLKRTNGIDETIDYLVCLTKLIERIYKETTLYPIPEHIVTSQNYLELRKAYKEKLGESNSVYLISYPVYNQINSKNGSTNLHEIYLRMLMCIKGVNAEKALALMRIYPTPHSLLNAFRNKPKSVAINLAKDATQTQISRRRWGTHISEKLYQIWGSLEYPSAETYSS</sequence>
<dbReference type="CDD" id="cd21036">
    <property type="entry name" value="WH_MUS81"/>
    <property type="match status" value="1"/>
</dbReference>
<feature type="region of interest" description="Disordered" evidence="15">
    <location>
        <begin position="84"/>
        <end position="108"/>
    </location>
</feature>
<gene>
    <name evidence="17" type="ORF">G6F64_001418</name>
</gene>
<dbReference type="Gene3D" id="1.10.150.110">
    <property type="entry name" value="DNA polymerase beta, N-terminal domain-like"/>
    <property type="match status" value="1"/>
</dbReference>
<dbReference type="InterPro" id="IPR006166">
    <property type="entry name" value="ERCC4_domain"/>
</dbReference>
<dbReference type="InterPro" id="IPR042530">
    <property type="entry name" value="EME1/EME2_C"/>
</dbReference>
<keyword evidence="12 14" id="KW-0539">Nucleus</keyword>
<evidence type="ECO:0000256" key="9">
    <source>
        <dbReference type="ARBA" id="ARBA00022842"/>
    </source>
</evidence>
<organism evidence="17 18">
    <name type="scientific">Rhizopus oryzae</name>
    <name type="common">Mucormycosis agent</name>
    <name type="synonym">Rhizopus arrhizus var. delemar</name>
    <dbReference type="NCBI Taxonomy" id="64495"/>
    <lineage>
        <taxon>Eukaryota</taxon>
        <taxon>Fungi</taxon>
        <taxon>Fungi incertae sedis</taxon>
        <taxon>Mucoromycota</taxon>
        <taxon>Mucoromycotina</taxon>
        <taxon>Mucoromycetes</taxon>
        <taxon>Mucorales</taxon>
        <taxon>Mucorineae</taxon>
        <taxon>Rhizopodaceae</taxon>
        <taxon>Rhizopus</taxon>
    </lineage>
</organism>
<dbReference type="GO" id="GO:0048257">
    <property type="term" value="F:3'-flap endonuclease activity"/>
    <property type="evidence" value="ECO:0007669"/>
    <property type="project" value="TreeGrafter"/>
</dbReference>
<dbReference type="GO" id="GO:0048476">
    <property type="term" value="C:Holliday junction resolvase complex"/>
    <property type="evidence" value="ECO:0007669"/>
    <property type="project" value="UniProtKB-UniRule"/>
</dbReference>
<evidence type="ECO:0000313" key="18">
    <source>
        <dbReference type="Proteomes" id="UP000716291"/>
    </source>
</evidence>
<dbReference type="GO" id="GO:0031573">
    <property type="term" value="P:mitotic intra-S DNA damage checkpoint signaling"/>
    <property type="evidence" value="ECO:0007669"/>
    <property type="project" value="TreeGrafter"/>
</dbReference>
<dbReference type="EC" id="3.1.22.-" evidence="14"/>
<feature type="compositionally biased region" description="Polar residues" evidence="15">
    <location>
        <begin position="334"/>
        <end position="350"/>
    </location>
</feature>
<evidence type="ECO:0000256" key="4">
    <source>
        <dbReference type="ARBA" id="ARBA00022722"/>
    </source>
</evidence>
<comment type="subunit">
    <text evidence="14">Interacts with EME1.</text>
</comment>
<feature type="compositionally biased region" description="Polar residues" evidence="15">
    <location>
        <begin position="214"/>
        <end position="242"/>
    </location>
</feature>
<dbReference type="InterPro" id="IPR010996">
    <property type="entry name" value="HHH_MUS81"/>
</dbReference>
<keyword evidence="7 14" id="KW-0227">DNA damage</keyword>
<dbReference type="CDD" id="cd20074">
    <property type="entry name" value="XPF_nuclease_Mus81"/>
    <property type="match status" value="1"/>
</dbReference>
<dbReference type="InterPro" id="IPR027421">
    <property type="entry name" value="DNA_pol_lamdba_lyase_dom_sf"/>
</dbReference>
<evidence type="ECO:0000256" key="1">
    <source>
        <dbReference type="ARBA" id="ARBA00001946"/>
    </source>
</evidence>
<comment type="function">
    <text evidence="14">Interacts with EME1 to form a DNA structure-specific endonuclease with substrate preference for branched DNA structures with a 5'-end at the branch nick. Typical substrates include 3'-flap structures, D-loops, replication forks and nicked Holliday junctions. May be required in mitosis for the processing of stalled or collapsed replication fork intermediates. May be required in meiosis for the repair of meiosis-specific double strand breaks subsequent to single-end invasion (SEI).</text>
</comment>
<dbReference type="Pfam" id="PF14716">
    <property type="entry name" value="HHH_8"/>
    <property type="match status" value="1"/>
</dbReference>
<evidence type="ECO:0000256" key="3">
    <source>
        <dbReference type="ARBA" id="ARBA00010015"/>
    </source>
</evidence>
<protein>
    <recommendedName>
        <fullName evidence="14">Crossover junction endonuclease MUS81</fullName>
        <ecNumber evidence="14">3.1.22.-</ecNumber>
    </recommendedName>
</protein>
<dbReference type="GO" id="GO:0000712">
    <property type="term" value="P:resolution of meiotic recombination intermediates"/>
    <property type="evidence" value="ECO:0007669"/>
    <property type="project" value="UniProtKB-ARBA"/>
</dbReference>
<dbReference type="GO" id="GO:0046872">
    <property type="term" value="F:metal ion binding"/>
    <property type="evidence" value="ECO:0007669"/>
    <property type="project" value="UniProtKB-UniRule"/>
</dbReference>
<keyword evidence="4 14" id="KW-0540">Nuclease</keyword>
<keyword evidence="9 14" id="KW-0460">Magnesium</keyword>
<feature type="region of interest" description="Disordered" evidence="15">
    <location>
        <begin position="206"/>
        <end position="253"/>
    </location>
</feature>
<evidence type="ECO:0000313" key="17">
    <source>
        <dbReference type="EMBL" id="KAG1314508.1"/>
    </source>
</evidence>
<keyword evidence="11 14" id="KW-0234">DNA repair</keyword>
<keyword evidence="10 14" id="KW-0233">DNA recombination</keyword>
<dbReference type="OrthoDB" id="5963188at2759"/>
<evidence type="ECO:0000256" key="5">
    <source>
        <dbReference type="ARBA" id="ARBA00022723"/>
    </source>
</evidence>
<dbReference type="InterPro" id="IPR033309">
    <property type="entry name" value="Mus81"/>
</dbReference>
<evidence type="ECO:0000256" key="8">
    <source>
        <dbReference type="ARBA" id="ARBA00022801"/>
    </source>
</evidence>
<feature type="domain" description="ERCC4" evidence="16">
    <location>
        <begin position="615"/>
        <end position="715"/>
    </location>
</feature>
<keyword evidence="13" id="KW-0469">Meiosis</keyword>
<dbReference type="SUPFAM" id="SSF52980">
    <property type="entry name" value="Restriction endonuclease-like"/>
    <property type="match status" value="1"/>
</dbReference>
<dbReference type="Pfam" id="PF21136">
    <property type="entry name" value="WHD_MUS81"/>
    <property type="match status" value="1"/>
</dbReference>
<dbReference type="PANTHER" id="PTHR13451">
    <property type="entry name" value="CLASS II CROSSOVER JUNCTION ENDONUCLEASE MUS81"/>
    <property type="match status" value="1"/>
</dbReference>
<feature type="compositionally biased region" description="Polar residues" evidence="15">
    <location>
        <begin position="314"/>
        <end position="324"/>
    </location>
</feature>
<dbReference type="InterPro" id="IPR047416">
    <property type="entry name" value="XPF_nuclease_Mus81"/>
</dbReference>
<keyword evidence="18" id="KW-1185">Reference proteome</keyword>
<feature type="region of interest" description="Disordered" evidence="15">
    <location>
        <begin position="546"/>
        <end position="574"/>
    </location>
</feature>
<comment type="caution">
    <text evidence="17">The sequence shown here is derived from an EMBL/GenBank/DDBJ whole genome shotgun (WGS) entry which is preliminary data.</text>
</comment>
<dbReference type="GO" id="GO:0006308">
    <property type="term" value="P:DNA catabolic process"/>
    <property type="evidence" value="ECO:0007669"/>
    <property type="project" value="UniProtKB-UniRule"/>
</dbReference>
<dbReference type="GO" id="GO:0005634">
    <property type="term" value="C:nucleus"/>
    <property type="evidence" value="ECO:0007669"/>
    <property type="project" value="UniProtKB-SubCell"/>
</dbReference>
<evidence type="ECO:0000256" key="12">
    <source>
        <dbReference type="ARBA" id="ARBA00023242"/>
    </source>
</evidence>
<dbReference type="SMART" id="SM00891">
    <property type="entry name" value="ERCC4"/>
    <property type="match status" value="1"/>
</dbReference>
<feature type="compositionally biased region" description="Low complexity" evidence="15">
    <location>
        <begin position="294"/>
        <end position="313"/>
    </location>
</feature>
<comment type="similarity">
    <text evidence="3 14">Belongs to the XPF family.</text>
</comment>
<comment type="subcellular location">
    <subcellularLocation>
        <location evidence="2 14">Nucleus</location>
    </subcellularLocation>
</comment>
<evidence type="ECO:0000256" key="2">
    <source>
        <dbReference type="ARBA" id="ARBA00004123"/>
    </source>
</evidence>
<evidence type="ECO:0000256" key="15">
    <source>
        <dbReference type="SAM" id="MobiDB-lite"/>
    </source>
</evidence>
<keyword evidence="6 14" id="KW-0255">Endonuclease</keyword>
<dbReference type="AlphaFoldDB" id="A0A9P7BX28"/>
<evidence type="ECO:0000259" key="16">
    <source>
        <dbReference type="SMART" id="SM00891"/>
    </source>
</evidence>
<dbReference type="GO" id="GO:0008821">
    <property type="term" value="F:crossover junction DNA endonuclease activity"/>
    <property type="evidence" value="ECO:0007669"/>
    <property type="project" value="UniProtKB-UniRule"/>
</dbReference>
<feature type="region of interest" description="Disordered" evidence="15">
    <location>
        <begin position="293"/>
        <end position="350"/>
    </location>
</feature>
<dbReference type="Pfam" id="PF02732">
    <property type="entry name" value="ERCC4"/>
    <property type="match status" value="1"/>
</dbReference>
<dbReference type="EMBL" id="JAANQT010000106">
    <property type="protein sequence ID" value="KAG1314508.1"/>
    <property type="molecule type" value="Genomic_DNA"/>
</dbReference>
<dbReference type="Gene3D" id="3.40.50.10130">
    <property type="match status" value="1"/>
</dbReference>
<dbReference type="GO" id="GO:0003677">
    <property type="term" value="F:DNA binding"/>
    <property type="evidence" value="ECO:0007669"/>
    <property type="project" value="UniProtKB-UniRule"/>
</dbReference>
<dbReference type="InterPro" id="IPR036388">
    <property type="entry name" value="WH-like_DNA-bd_sf"/>
</dbReference>
<dbReference type="PANTHER" id="PTHR13451:SF0">
    <property type="entry name" value="CROSSOVER JUNCTION ENDONUCLEASE MUS81"/>
    <property type="match status" value="1"/>
</dbReference>
<evidence type="ECO:0000256" key="11">
    <source>
        <dbReference type="ARBA" id="ARBA00023204"/>
    </source>
</evidence>
<name>A0A9P7BX28_RHIOR</name>
<dbReference type="FunFam" id="1.10.10.10:FF:000307">
    <property type="entry name" value="Crossover junction endonuclease MUS81"/>
    <property type="match status" value="1"/>
</dbReference>
<dbReference type="GO" id="GO:0000727">
    <property type="term" value="P:double-strand break repair via break-induced replication"/>
    <property type="evidence" value="ECO:0007669"/>
    <property type="project" value="UniProtKB-UniRule"/>
</dbReference>
<dbReference type="Gene3D" id="1.10.150.670">
    <property type="entry name" value="Crossover junction endonuclease EME1, DNA-binding domain"/>
    <property type="match status" value="1"/>
</dbReference>
<evidence type="ECO:0000256" key="6">
    <source>
        <dbReference type="ARBA" id="ARBA00022759"/>
    </source>
</evidence>
<evidence type="ECO:0000256" key="14">
    <source>
        <dbReference type="RuleBase" id="RU369042"/>
    </source>
</evidence>